<reference evidence="1 2" key="1">
    <citation type="submission" date="2020-04" db="EMBL/GenBank/DDBJ databases">
        <title>Novel Paenibacillus strain UniB2 isolated from commercial digestive syrup.</title>
        <authorList>
            <person name="Thorat V."/>
            <person name="Kirdat K."/>
            <person name="Tiwarekar B."/>
            <person name="Yadav A."/>
        </authorList>
    </citation>
    <scope>NUCLEOTIDE SEQUENCE [LARGE SCALE GENOMIC DNA]</scope>
    <source>
        <strain evidence="1 2">UniB2</strain>
    </source>
</reference>
<organism evidence="1 2">
    <name type="scientific">Paenibacillus albicereus</name>
    <dbReference type="NCBI Taxonomy" id="2726185"/>
    <lineage>
        <taxon>Bacteria</taxon>
        <taxon>Bacillati</taxon>
        <taxon>Bacillota</taxon>
        <taxon>Bacilli</taxon>
        <taxon>Bacillales</taxon>
        <taxon>Paenibacillaceae</taxon>
        <taxon>Paenibacillus</taxon>
    </lineage>
</organism>
<accession>A0A6H2GX14</accession>
<name>A0A6H2GX14_9BACL</name>
<protein>
    <submittedName>
        <fullName evidence="1">Hydrolase</fullName>
    </submittedName>
</protein>
<dbReference type="InterPro" id="IPR017853">
    <property type="entry name" value="GH"/>
</dbReference>
<dbReference type="RefSeq" id="WP_168907549.1">
    <property type="nucleotide sequence ID" value="NZ_CP051428.1"/>
</dbReference>
<dbReference type="SUPFAM" id="SSF51445">
    <property type="entry name" value="(Trans)glycosidases"/>
    <property type="match status" value="1"/>
</dbReference>
<dbReference type="InterPro" id="IPR055151">
    <property type="entry name" value="GH113"/>
</dbReference>
<keyword evidence="1" id="KW-0378">Hydrolase</keyword>
<dbReference type="AlphaFoldDB" id="A0A6H2GX14"/>
<sequence length="353" mass="39159">MARRSLGRSALALGAAGTVLVAAWWLAAGTDDGRRPLLEGGIRSGNLSTDYGIEQALDDARRLELNAVNVPVVVNVADPRASRFELDEASLDKARRIIPLLHGQGIRVLLEPYPWIADGSVAETAWDPSDPSAFFRRWQKDVLEPLVREVADPLDVEAVVAASNLVHLEPWSGEWVRLLKDLKTKYGGLVTYKTNAWHTAEWDEASRAAFRAKLDNPLWAEVDFISVAAYFELTDKPSPSAAELADAIRQTERHGRGQNVPAELEQLSRRWNKPYFFGELGFPAWEGAAAEPWNPAPSDKQDGQLQARLFAAYRDAFRGQASFLGYSVFAIGETGPDKRYYPSEESVAVIRSW</sequence>
<evidence type="ECO:0000313" key="1">
    <source>
        <dbReference type="EMBL" id="QJC51971.1"/>
    </source>
</evidence>
<evidence type="ECO:0000313" key="2">
    <source>
        <dbReference type="Proteomes" id="UP000502136"/>
    </source>
</evidence>
<dbReference type="KEGG" id="palr:HGI30_10695"/>
<dbReference type="GO" id="GO:0016787">
    <property type="term" value="F:hydrolase activity"/>
    <property type="evidence" value="ECO:0007669"/>
    <property type="project" value="UniProtKB-KW"/>
</dbReference>
<dbReference type="EMBL" id="CP051428">
    <property type="protein sequence ID" value="QJC51971.1"/>
    <property type="molecule type" value="Genomic_DNA"/>
</dbReference>
<keyword evidence="2" id="KW-1185">Reference proteome</keyword>
<dbReference type="Proteomes" id="UP000502136">
    <property type="component" value="Chromosome"/>
</dbReference>
<dbReference type="Gene3D" id="3.20.20.80">
    <property type="entry name" value="Glycosidases"/>
    <property type="match status" value="1"/>
</dbReference>
<dbReference type="Pfam" id="PF22612">
    <property type="entry name" value="GH113"/>
    <property type="match status" value="1"/>
</dbReference>
<proteinExistence type="predicted"/>
<gene>
    <name evidence="1" type="ORF">HGI30_10695</name>
</gene>